<dbReference type="InterPro" id="IPR006076">
    <property type="entry name" value="FAD-dep_OxRdtase"/>
</dbReference>
<evidence type="ECO:0000256" key="2">
    <source>
        <dbReference type="ARBA" id="ARBA00007330"/>
    </source>
</evidence>
<evidence type="ECO:0000256" key="3">
    <source>
        <dbReference type="ARBA" id="ARBA00013104"/>
    </source>
</evidence>
<gene>
    <name evidence="14" type="ORF">RV00_GL002709</name>
</gene>
<evidence type="ECO:0000256" key="7">
    <source>
        <dbReference type="ARBA" id="ARBA00022827"/>
    </source>
</evidence>
<dbReference type="PANTHER" id="PTHR11985:SF35">
    <property type="entry name" value="ANAEROBIC GLYCEROL-3-PHOSPHATE DEHYDROGENASE SUBUNIT A"/>
    <property type="match status" value="1"/>
</dbReference>
<dbReference type="AlphaFoldDB" id="A0A1L8SUL8"/>
<keyword evidence="8" id="KW-0560">Oxidoreductase</keyword>
<dbReference type="Pfam" id="PF01266">
    <property type="entry name" value="DAO"/>
    <property type="match status" value="1"/>
</dbReference>
<evidence type="ECO:0000256" key="6">
    <source>
        <dbReference type="ARBA" id="ARBA00022798"/>
    </source>
</evidence>
<dbReference type="Proteomes" id="UP000183700">
    <property type="component" value="Unassembled WGS sequence"/>
</dbReference>
<keyword evidence="11" id="KW-0812">Transmembrane</keyword>
<dbReference type="InterPro" id="IPR031656">
    <property type="entry name" value="DAO_C"/>
</dbReference>
<dbReference type="SUPFAM" id="SSF51905">
    <property type="entry name" value="FAD/NAD(P)-binding domain"/>
    <property type="match status" value="1"/>
</dbReference>
<keyword evidence="15" id="KW-1185">Reference proteome</keyword>
<dbReference type="STRING" id="319970.RV00_GL002709"/>
<keyword evidence="7" id="KW-0274">FAD</keyword>
<dbReference type="Gene3D" id="1.10.8.870">
    <property type="entry name" value="Alpha-glycerophosphate oxidase, cap domain"/>
    <property type="match status" value="1"/>
</dbReference>
<dbReference type="InterPro" id="IPR000447">
    <property type="entry name" value="G3P_DH_FAD-dep"/>
</dbReference>
<dbReference type="PROSITE" id="PS00977">
    <property type="entry name" value="FAD_G3PDH_1"/>
    <property type="match status" value="1"/>
</dbReference>
<name>A0A1L8SUL8_9ENTE</name>
<feature type="domain" description="FAD dependent oxidoreductase" evidence="12">
    <location>
        <begin position="20"/>
        <end position="351"/>
    </location>
</feature>
<dbReference type="NCBIfam" id="NF033461">
    <property type="entry name" value="glycerol3P_ox_1"/>
    <property type="match status" value="1"/>
</dbReference>
<evidence type="ECO:0000259" key="12">
    <source>
        <dbReference type="Pfam" id="PF01266"/>
    </source>
</evidence>
<dbReference type="RefSeq" id="WP_084133283.1">
    <property type="nucleotide sequence ID" value="NZ_JBHLVS010000013.1"/>
</dbReference>
<keyword evidence="11" id="KW-1133">Transmembrane helix</keyword>
<organism evidence="14 15">
    <name type="scientific">Enterococcus devriesei</name>
    <dbReference type="NCBI Taxonomy" id="319970"/>
    <lineage>
        <taxon>Bacteria</taxon>
        <taxon>Bacillati</taxon>
        <taxon>Bacillota</taxon>
        <taxon>Bacilli</taxon>
        <taxon>Lactobacillales</taxon>
        <taxon>Enterococcaceae</taxon>
        <taxon>Enterococcus</taxon>
    </lineage>
</organism>
<dbReference type="InterPro" id="IPR038299">
    <property type="entry name" value="DAO_C_sf"/>
</dbReference>
<evidence type="ECO:0000259" key="13">
    <source>
        <dbReference type="Pfam" id="PF16901"/>
    </source>
</evidence>
<feature type="transmembrane region" description="Helical" evidence="11">
    <location>
        <begin position="21"/>
        <end position="47"/>
    </location>
</feature>
<dbReference type="EC" id="1.1.3.21" evidence="3"/>
<dbReference type="GO" id="GO:0046168">
    <property type="term" value="P:glycerol-3-phosphate catabolic process"/>
    <property type="evidence" value="ECO:0007669"/>
    <property type="project" value="TreeGrafter"/>
</dbReference>
<dbReference type="PANTHER" id="PTHR11985">
    <property type="entry name" value="GLYCEROL-3-PHOSPHATE DEHYDROGENASE"/>
    <property type="match status" value="1"/>
</dbReference>
<comment type="caution">
    <text evidence="14">The sequence shown here is derived from an EMBL/GenBank/DDBJ whole genome shotgun (WGS) entry which is preliminary data.</text>
</comment>
<dbReference type="GO" id="GO:0006071">
    <property type="term" value="P:glycerol metabolic process"/>
    <property type="evidence" value="ECO:0007669"/>
    <property type="project" value="UniProtKB-KW"/>
</dbReference>
<dbReference type="Pfam" id="PF16901">
    <property type="entry name" value="DAO_C"/>
    <property type="match status" value="1"/>
</dbReference>
<dbReference type="GO" id="GO:0004368">
    <property type="term" value="F:glycerol-3-phosphate dehydrogenase (quinone) activity"/>
    <property type="evidence" value="ECO:0007669"/>
    <property type="project" value="InterPro"/>
</dbReference>
<keyword evidence="11" id="KW-0472">Membrane</keyword>
<keyword evidence="6" id="KW-0319">Glycerol metabolism</keyword>
<comment type="cofactor">
    <cofactor evidence="1">
        <name>FAD</name>
        <dbReference type="ChEBI" id="CHEBI:57692"/>
    </cofactor>
</comment>
<evidence type="ECO:0000256" key="1">
    <source>
        <dbReference type="ARBA" id="ARBA00001974"/>
    </source>
</evidence>
<accession>A0A1L8SUL8</accession>
<dbReference type="GO" id="GO:0004369">
    <property type="term" value="F:glycerol-3-phosphate oxidase activity"/>
    <property type="evidence" value="ECO:0007669"/>
    <property type="project" value="UniProtKB-EC"/>
</dbReference>
<evidence type="ECO:0000256" key="11">
    <source>
        <dbReference type="SAM" id="Phobius"/>
    </source>
</evidence>
<feature type="domain" description="Alpha-glycerophosphate oxidase C-terminal" evidence="13">
    <location>
        <begin position="475"/>
        <end position="575"/>
    </location>
</feature>
<comment type="catalytic activity">
    <reaction evidence="10">
        <text>sn-glycerol 3-phosphate + O2 = dihydroxyacetone phosphate + H2O2</text>
        <dbReference type="Rhea" id="RHEA:18369"/>
        <dbReference type="ChEBI" id="CHEBI:15379"/>
        <dbReference type="ChEBI" id="CHEBI:16240"/>
        <dbReference type="ChEBI" id="CHEBI:57597"/>
        <dbReference type="ChEBI" id="CHEBI:57642"/>
        <dbReference type="EC" id="1.1.3.21"/>
    </reaction>
</comment>
<dbReference type="Gene3D" id="3.50.50.60">
    <property type="entry name" value="FAD/NAD(P)-binding domain"/>
    <property type="match status" value="1"/>
</dbReference>
<evidence type="ECO:0000256" key="10">
    <source>
        <dbReference type="ARBA" id="ARBA00049503"/>
    </source>
</evidence>
<reference evidence="14 15" key="1">
    <citation type="submission" date="2014-12" db="EMBL/GenBank/DDBJ databases">
        <title>Draft genome sequences of 29 type strains of Enterococci.</title>
        <authorList>
            <person name="Zhong Z."/>
            <person name="Sun Z."/>
            <person name="Liu W."/>
            <person name="Zhang W."/>
            <person name="Zhang H."/>
        </authorList>
    </citation>
    <scope>NUCLEOTIDE SEQUENCE [LARGE SCALE GENOMIC DNA]</scope>
    <source>
        <strain evidence="14 15">DSM 22802</strain>
    </source>
</reference>
<evidence type="ECO:0000256" key="8">
    <source>
        <dbReference type="ARBA" id="ARBA00023002"/>
    </source>
</evidence>
<dbReference type="Gene3D" id="3.30.9.10">
    <property type="entry name" value="D-Amino Acid Oxidase, subunit A, domain 2"/>
    <property type="match status" value="1"/>
</dbReference>
<dbReference type="OrthoDB" id="9766796at2"/>
<dbReference type="EMBL" id="JXKM01000006">
    <property type="protein sequence ID" value="OJG35524.1"/>
    <property type="molecule type" value="Genomic_DNA"/>
</dbReference>
<dbReference type="InterPro" id="IPR036188">
    <property type="entry name" value="FAD/NAD-bd_sf"/>
</dbReference>
<evidence type="ECO:0000313" key="15">
    <source>
        <dbReference type="Proteomes" id="UP000183700"/>
    </source>
</evidence>
<protein>
    <recommendedName>
        <fullName evidence="4">Alpha-glycerophosphate oxidase</fullName>
        <ecNumber evidence="3">1.1.3.21</ecNumber>
    </recommendedName>
    <alternativeName>
        <fullName evidence="9">Glycerol-3-phosphate oxidase</fullName>
    </alternativeName>
</protein>
<keyword evidence="5" id="KW-0285">Flavoprotein</keyword>
<evidence type="ECO:0000256" key="5">
    <source>
        <dbReference type="ARBA" id="ARBA00022630"/>
    </source>
</evidence>
<evidence type="ECO:0000313" key="14">
    <source>
        <dbReference type="EMBL" id="OJG35524.1"/>
    </source>
</evidence>
<sequence>MFSFKERSKMMEKLSNDSFDLVIIGGGITGAGVALQAAASGLSVALLEMQDFAEGTSSRSTKLVHGGIRYLKTFDVEVVSDTVSERAIIQGIAPHIPKADPMILPIYDEPGSTFNMFSVKVAMDLYDQLANVTGKYANYMLSKEEILEREPQLAAQGLLGGGVYLDYRNNDARLVIENIKRAVEDGAIAVSRIKVEEILHDDQGKVSGVKVKDLLSEESFSIDSQLVINTAGPWSDIVKKLDKKIDHKPHMRPTKGVHLVVDGEKLKVPQPTYFDTGEQDGRMIFVIPRESKTYFGTTDTDYQGDFDHPTVEQADVDYLLKVVNHRYPEVDLTIDDIEASWAGLRPLISDASGDYNGTKKEKISDENFEKIIQAANDYKNGKQSRPAVEKTITQAAKEEPKDNPSAVSRGSDLTVAEDGLLILSGGKLTDYRLMSAEAMKKIASILDRDVELVDSKHYAVSGGKLDPANVESELEKIAKKGQEIGLNQVDANFIAELYGSNAEKVFDFKDQGSFDDLSLAESMSLRYAMEAEMTLTPVDYLLRRTNYMLFISHRLMEIKDAVVEAMAKFLDWDDHLKEQYQKELDQQIRETQLTDLKEQQKK</sequence>
<dbReference type="PRINTS" id="PR01001">
    <property type="entry name" value="FADG3PDH"/>
</dbReference>
<proteinExistence type="inferred from homology"/>
<evidence type="ECO:0000256" key="4">
    <source>
        <dbReference type="ARBA" id="ARBA00021658"/>
    </source>
</evidence>
<evidence type="ECO:0000256" key="9">
    <source>
        <dbReference type="ARBA" id="ARBA00032349"/>
    </source>
</evidence>
<dbReference type="SUPFAM" id="SSF54373">
    <property type="entry name" value="FAD-linked reductases, C-terminal domain"/>
    <property type="match status" value="1"/>
</dbReference>
<comment type="similarity">
    <text evidence="2">Belongs to the FAD-dependent glycerol-3-phosphate dehydrogenase family.</text>
</comment>